<accession>A0A1I3ZK68</accession>
<sequence>MYNIITDVHVTSGNAYDSVPNADKLNYQIDKFGFKNTIEAVALDAGYFTTPICKALHDRIVFAVIGHRAITPVKGLPAKLYLASKKCRVRQPFCA</sequence>
<dbReference type="EMBL" id="FORT01000013">
    <property type="protein sequence ID" value="SFK44478.1"/>
    <property type="molecule type" value="Genomic_DNA"/>
</dbReference>
<evidence type="ECO:0000313" key="1">
    <source>
        <dbReference type="EMBL" id="SFK44478.1"/>
    </source>
</evidence>
<dbReference type="AlphaFoldDB" id="A0A1I3ZK68"/>
<protein>
    <recommendedName>
        <fullName evidence="3">Transposase DDE domain-containing protein</fullName>
    </recommendedName>
</protein>
<name>A0A1I3ZK68_9BACL</name>
<reference evidence="2" key="1">
    <citation type="submission" date="2016-10" db="EMBL/GenBank/DDBJ databases">
        <authorList>
            <person name="Varghese N."/>
            <person name="Submissions S."/>
        </authorList>
    </citation>
    <scope>NUCLEOTIDE SEQUENCE [LARGE SCALE GENOMIC DNA]</scope>
    <source>
        <strain evidence="2">OK042</strain>
    </source>
</reference>
<evidence type="ECO:0000313" key="2">
    <source>
        <dbReference type="Proteomes" id="UP000198915"/>
    </source>
</evidence>
<evidence type="ECO:0008006" key="3">
    <source>
        <dbReference type="Google" id="ProtNLM"/>
    </source>
</evidence>
<gene>
    <name evidence="1" type="ORF">SAMN05518846_113132</name>
</gene>
<dbReference type="Proteomes" id="UP000198915">
    <property type="component" value="Unassembled WGS sequence"/>
</dbReference>
<keyword evidence="2" id="KW-1185">Reference proteome</keyword>
<proteinExistence type="predicted"/>
<organism evidence="1 2">
    <name type="scientific">Brevibacillus centrosporus</name>
    <dbReference type="NCBI Taxonomy" id="54910"/>
    <lineage>
        <taxon>Bacteria</taxon>
        <taxon>Bacillati</taxon>
        <taxon>Bacillota</taxon>
        <taxon>Bacilli</taxon>
        <taxon>Bacillales</taxon>
        <taxon>Paenibacillaceae</taxon>
        <taxon>Brevibacillus</taxon>
    </lineage>
</organism>
<dbReference type="STRING" id="1884381.SAMN05518846_113132"/>